<evidence type="ECO:0000256" key="3">
    <source>
        <dbReference type="SAM" id="Phobius"/>
    </source>
</evidence>
<dbReference type="RefSeq" id="XP_028886368.1">
    <property type="nucleotide sequence ID" value="XM_029022710.1"/>
</dbReference>
<keyword evidence="4" id="KW-0732">Signal</keyword>
<keyword evidence="1" id="KW-0328">Glycosyltransferase</keyword>
<dbReference type="Gene3D" id="3.40.50.2000">
    <property type="entry name" value="Glycogen Phosphorylase B"/>
    <property type="match status" value="2"/>
</dbReference>
<evidence type="ECO:0000313" key="6">
    <source>
        <dbReference type="Proteomes" id="UP000192257"/>
    </source>
</evidence>
<dbReference type="OrthoDB" id="5835829at2759"/>
<protein>
    <submittedName>
        <fullName evidence="5">Putative UDP-glucoronosyl and UDP-glucosyl transferase</fullName>
    </submittedName>
</protein>
<gene>
    <name evidence="5" type="ORF">TM35_000045160</name>
</gene>
<dbReference type="SUPFAM" id="SSF53756">
    <property type="entry name" value="UDP-Glycosyltransferase/glycogen phosphorylase"/>
    <property type="match status" value="1"/>
</dbReference>
<feature type="chain" id="PRO_5012348866" evidence="4">
    <location>
        <begin position="25"/>
        <end position="506"/>
    </location>
</feature>
<dbReference type="GO" id="GO:0008194">
    <property type="term" value="F:UDP-glycosyltransferase activity"/>
    <property type="evidence" value="ECO:0007669"/>
    <property type="project" value="InterPro"/>
</dbReference>
<dbReference type="InterPro" id="IPR002213">
    <property type="entry name" value="UDP_glucos_trans"/>
</dbReference>
<dbReference type="AlphaFoldDB" id="A0A1X0P5U1"/>
<dbReference type="CDD" id="cd03784">
    <property type="entry name" value="GT1_Gtf-like"/>
    <property type="match status" value="1"/>
</dbReference>
<evidence type="ECO:0000313" key="5">
    <source>
        <dbReference type="EMBL" id="ORC92302.1"/>
    </source>
</evidence>
<reference evidence="5 6" key="1">
    <citation type="submission" date="2017-03" db="EMBL/GenBank/DDBJ databases">
        <title>An alternative strategy for trypanosome survival in the mammalian bloodstream revealed through genome and transcriptome analysis of the ubiquitous bovine parasite Trypanosoma (Megatrypanum) theileri.</title>
        <authorList>
            <person name="Kelly S."/>
            <person name="Ivens A."/>
            <person name="Mott A."/>
            <person name="O'Neill E."/>
            <person name="Emms D."/>
            <person name="Macleod O."/>
            <person name="Voorheis P."/>
            <person name="Matthews J."/>
            <person name="Matthews K."/>
            <person name="Carrington M."/>
        </authorList>
    </citation>
    <scope>NUCLEOTIDE SEQUENCE [LARGE SCALE GENOMIC DNA]</scope>
    <source>
        <strain evidence="5">Edinburgh</strain>
    </source>
</reference>
<accession>A0A1X0P5U1</accession>
<evidence type="ECO:0000256" key="2">
    <source>
        <dbReference type="ARBA" id="ARBA00022679"/>
    </source>
</evidence>
<keyword evidence="3" id="KW-0812">Transmembrane</keyword>
<dbReference type="Pfam" id="PF00201">
    <property type="entry name" value="UDPGT"/>
    <property type="match status" value="1"/>
</dbReference>
<feature type="transmembrane region" description="Helical" evidence="3">
    <location>
        <begin position="473"/>
        <end position="493"/>
    </location>
</feature>
<keyword evidence="2 5" id="KW-0808">Transferase</keyword>
<keyword evidence="3" id="KW-0472">Membrane</keyword>
<dbReference type="PANTHER" id="PTHR48043:SF145">
    <property type="entry name" value="FI06409P-RELATED"/>
    <property type="match status" value="1"/>
</dbReference>
<evidence type="ECO:0000256" key="4">
    <source>
        <dbReference type="SAM" id="SignalP"/>
    </source>
</evidence>
<dbReference type="Proteomes" id="UP000192257">
    <property type="component" value="Unassembled WGS sequence"/>
</dbReference>
<feature type="signal peptide" evidence="4">
    <location>
        <begin position="1"/>
        <end position="24"/>
    </location>
</feature>
<dbReference type="GeneID" id="39982490"/>
<dbReference type="VEuPathDB" id="TriTrypDB:TM35_000045160"/>
<keyword evidence="3" id="KW-1133">Transmembrane helix</keyword>
<dbReference type="EMBL" id="NBCO01000004">
    <property type="protein sequence ID" value="ORC92302.1"/>
    <property type="molecule type" value="Genomic_DNA"/>
</dbReference>
<proteinExistence type="predicted"/>
<dbReference type="PANTHER" id="PTHR48043">
    <property type="entry name" value="EG:EG0003.4 PROTEIN-RELATED"/>
    <property type="match status" value="1"/>
</dbReference>
<sequence>MYTPCGFYVMLMGMLLLLVCGADGLKIGVIPFPQSTRFTPMLAIIKELLIRGHEFEVYVPEEFMSNCLREVNQRCVTVGTYNGSYSYQETLTKTHFNLKWVISFFSIEGSTRNFNMFFESALKNTLQKNSLLPDVVLMDIGLWDAEKVLNEFHIPTIFLWSLTQWPAQMNPSFPARGSGLSVHMNLVDRAKNYFFQRLNYWITRIRKRGEANSGDSLEIILYERHIITPFVFGIDTPQPYCPNVHPVGFLFPPVEGLLDINTDLKLWMNSCSNGILFINLGPISMLPNSWKNNIDKFIILSIKKAGICVLWETYGARNTRSLKEENGKNFKIIDQFPFSSRSLLSHKNTKVFLTNCGNFSVYESIESGIPLVGLPLLPEQTDMCARVKDAGVGIVLNKFLFNPYQLFDAVIQVINNSQMKEKLLSINRMGHVLGGSKRATDIIEQVGILGKGTDVMFCRWARLPLIERHDLDIVLILSGVCAAFLFIIMKMCSRGNSAIISRRKQD</sequence>
<name>A0A1X0P5U1_9TRYP</name>
<organism evidence="5 6">
    <name type="scientific">Trypanosoma theileri</name>
    <dbReference type="NCBI Taxonomy" id="67003"/>
    <lineage>
        <taxon>Eukaryota</taxon>
        <taxon>Discoba</taxon>
        <taxon>Euglenozoa</taxon>
        <taxon>Kinetoplastea</taxon>
        <taxon>Metakinetoplastina</taxon>
        <taxon>Trypanosomatida</taxon>
        <taxon>Trypanosomatidae</taxon>
        <taxon>Trypanosoma</taxon>
    </lineage>
</organism>
<comment type="caution">
    <text evidence="5">The sequence shown here is derived from an EMBL/GenBank/DDBJ whole genome shotgun (WGS) entry which is preliminary data.</text>
</comment>
<keyword evidence="6" id="KW-1185">Reference proteome</keyword>
<evidence type="ECO:0000256" key="1">
    <source>
        <dbReference type="ARBA" id="ARBA00022676"/>
    </source>
</evidence>
<dbReference type="InterPro" id="IPR050271">
    <property type="entry name" value="UDP-glycosyltransferase"/>
</dbReference>
<dbReference type="STRING" id="67003.A0A1X0P5U1"/>